<organism evidence="4 5">
    <name type="scientific">Punica granatum</name>
    <name type="common">Pomegranate</name>
    <dbReference type="NCBI Taxonomy" id="22663"/>
    <lineage>
        <taxon>Eukaryota</taxon>
        <taxon>Viridiplantae</taxon>
        <taxon>Streptophyta</taxon>
        <taxon>Embryophyta</taxon>
        <taxon>Tracheophyta</taxon>
        <taxon>Spermatophyta</taxon>
        <taxon>Magnoliopsida</taxon>
        <taxon>eudicotyledons</taxon>
        <taxon>Gunneridae</taxon>
        <taxon>Pentapetalae</taxon>
        <taxon>rosids</taxon>
        <taxon>malvids</taxon>
        <taxon>Myrtales</taxon>
        <taxon>Lythraceae</taxon>
        <taxon>Punica</taxon>
    </lineage>
</organism>
<keyword evidence="4" id="KW-1185">Reference proteome</keyword>
<protein>
    <submittedName>
        <fullName evidence="5">Pentatricopeptide repeat-containing protein At1g62720-like</fullName>
    </submittedName>
</protein>
<dbReference type="GeneID" id="116200484"/>
<sequence length="216" mass="24249">MRADMFMDEVRYKCKTGGLRNLDQALSWFHGMIRLRPLPLAADFALLLGVIARPLWPSGLLEKWEGRSSSRVNVVTYNTVVMGLCKEGQLAEAFKLFKKMMDKGVEPTVVTYDTLIHAVCSAEHWEEDGMLSEAESTFDAMIQRGIEPDVVTYNSLIAGYCLQNQMDGYCKGKAMDKAGIIYRDMFQKGLTPDHVTYNIIIGGFCQIGKMQAAEEL</sequence>
<name>A0A6P8CYM5_PUNGR</name>
<dbReference type="AlphaFoldDB" id="A0A6P8CYM5"/>
<evidence type="ECO:0000313" key="4">
    <source>
        <dbReference type="Proteomes" id="UP000515151"/>
    </source>
</evidence>
<gene>
    <name evidence="5" type="primary">LOC116200484</name>
</gene>
<dbReference type="InterPro" id="IPR011990">
    <property type="entry name" value="TPR-like_helical_dom_sf"/>
</dbReference>
<reference evidence="5" key="2">
    <citation type="submission" date="2025-08" db="UniProtKB">
        <authorList>
            <consortium name="RefSeq"/>
        </authorList>
    </citation>
    <scope>IDENTIFICATION</scope>
    <source>
        <tissue evidence="5">Leaf</tissue>
    </source>
</reference>
<evidence type="ECO:0000256" key="3">
    <source>
        <dbReference type="PROSITE-ProRule" id="PRU00708"/>
    </source>
</evidence>
<feature type="repeat" description="PPR" evidence="3">
    <location>
        <begin position="108"/>
        <end position="148"/>
    </location>
</feature>
<accession>A0A6P8CYM5</accession>
<dbReference type="InterPro" id="IPR002885">
    <property type="entry name" value="PPR_rpt"/>
</dbReference>
<feature type="repeat" description="PPR" evidence="3">
    <location>
        <begin position="193"/>
        <end position="216"/>
    </location>
</feature>
<dbReference type="InterPro" id="IPR050667">
    <property type="entry name" value="PPR-containing_protein"/>
</dbReference>
<dbReference type="Proteomes" id="UP000515151">
    <property type="component" value="Chromosome 3"/>
</dbReference>
<dbReference type="NCBIfam" id="TIGR00756">
    <property type="entry name" value="PPR"/>
    <property type="match status" value="3"/>
</dbReference>
<evidence type="ECO:0000313" key="5">
    <source>
        <dbReference type="RefSeq" id="XP_031387194.1"/>
    </source>
</evidence>
<reference evidence="4" key="1">
    <citation type="journal article" date="2020" name="Plant Biotechnol. J.">
        <title>The pomegranate (Punica granatum L.) draft genome dissects genetic divergence between soft- and hard-seeded cultivars.</title>
        <authorList>
            <person name="Luo X."/>
            <person name="Li H."/>
            <person name="Wu Z."/>
            <person name="Yao W."/>
            <person name="Zhao P."/>
            <person name="Cao D."/>
            <person name="Yu H."/>
            <person name="Li K."/>
            <person name="Poudel K."/>
            <person name="Zhao D."/>
            <person name="Zhang F."/>
            <person name="Xia X."/>
            <person name="Chen L."/>
            <person name="Wang Q."/>
            <person name="Jing D."/>
            <person name="Cao S."/>
        </authorList>
    </citation>
    <scope>NUCLEOTIDE SEQUENCE [LARGE SCALE GENOMIC DNA]</scope>
    <source>
        <strain evidence="4">cv. Tunisia</strain>
    </source>
</reference>
<dbReference type="Gene3D" id="1.25.40.10">
    <property type="entry name" value="Tetratricopeptide repeat domain"/>
    <property type="match status" value="2"/>
</dbReference>
<proteinExistence type="inferred from homology"/>
<comment type="similarity">
    <text evidence="1">Belongs to the PPR family. P subfamily.</text>
</comment>
<dbReference type="PANTHER" id="PTHR47939:SF13">
    <property type="entry name" value="OS03G0201400 PROTEIN"/>
    <property type="match status" value="1"/>
</dbReference>
<dbReference type="PANTHER" id="PTHR47939">
    <property type="entry name" value="MEMBRANE-ASSOCIATED SALT-INDUCIBLE PROTEIN-LIKE"/>
    <property type="match status" value="1"/>
</dbReference>
<evidence type="ECO:0000256" key="2">
    <source>
        <dbReference type="ARBA" id="ARBA00022737"/>
    </source>
</evidence>
<dbReference type="OrthoDB" id="42736at2759"/>
<dbReference type="PROSITE" id="PS51375">
    <property type="entry name" value="PPR"/>
    <property type="match status" value="3"/>
</dbReference>
<dbReference type="RefSeq" id="XP_031387194.1">
    <property type="nucleotide sequence ID" value="XM_031531334.1"/>
</dbReference>
<keyword evidence="2" id="KW-0677">Repeat</keyword>
<evidence type="ECO:0000256" key="1">
    <source>
        <dbReference type="ARBA" id="ARBA00007626"/>
    </source>
</evidence>
<dbReference type="Pfam" id="PF13041">
    <property type="entry name" value="PPR_2"/>
    <property type="match status" value="3"/>
</dbReference>
<feature type="repeat" description="PPR" evidence="3">
    <location>
        <begin position="73"/>
        <end position="107"/>
    </location>
</feature>